<keyword evidence="2" id="KW-1185">Reference proteome</keyword>
<organism evidence="1 2">
    <name type="scientific">Methylobacterium goesingense</name>
    <dbReference type="NCBI Taxonomy" id="243690"/>
    <lineage>
        <taxon>Bacteria</taxon>
        <taxon>Pseudomonadati</taxon>
        <taxon>Pseudomonadota</taxon>
        <taxon>Alphaproteobacteria</taxon>
        <taxon>Hyphomicrobiales</taxon>
        <taxon>Methylobacteriaceae</taxon>
        <taxon>Methylobacterium</taxon>
    </lineage>
</organism>
<dbReference type="Proteomes" id="UP001549145">
    <property type="component" value="Unassembled WGS sequence"/>
</dbReference>
<dbReference type="EMBL" id="JBEPMM010000027">
    <property type="protein sequence ID" value="MET3695367.1"/>
    <property type="molecule type" value="Genomic_DNA"/>
</dbReference>
<evidence type="ECO:0000313" key="1">
    <source>
        <dbReference type="EMBL" id="MET3695367.1"/>
    </source>
</evidence>
<dbReference type="RefSeq" id="WP_238279346.1">
    <property type="nucleotide sequence ID" value="NZ_BPQL01000055.1"/>
</dbReference>
<gene>
    <name evidence="1" type="ORF">ABID43_004935</name>
</gene>
<evidence type="ECO:0000313" key="2">
    <source>
        <dbReference type="Proteomes" id="UP001549145"/>
    </source>
</evidence>
<accession>A0ABV2LBY2</accession>
<protein>
    <submittedName>
        <fullName evidence="1">AraC-like DNA-binding protein</fullName>
    </submittedName>
</protein>
<sequence>MTFEEQAVELLKLEALAKRLGISTTTFERILIDVTEEAQNSTMQRSAAKTLAEIRRRIEPPGARKPGGH</sequence>
<comment type="caution">
    <text evidence="1">The sequence shown here is derived from an EMBL/GenBank/DDBJ whole genome shotgun (WGS) entry which is preliminary data.</text>
</comment>
<reference evidence="1 2" key="1">
    <citation type="submission" date="2024-06" db="EMBL/GenBank/DDBJ databases">
        <title>Genomic Encyclopedia of Type Strains, Phase IV (KMG-IV): sequencing the most valuable type-strain genomes for metagenomic binning, comparative biology and taxonomic classification.</title>
        <authorList>
            <person name="Goeker M."/>
        </authorList>
    </citation>
    <scope>NUCLEOTIDE SEQUENCE [LARGE SCALE GENOMIC DNA]</scope>
    <source>
        <strain evidence="1 2">DSM 21331</strain>
    </source>
</reference>
<name>A0ABV2LBY2_9HYPH</name>
<proteinExistence type="predicted"/>